<dbReference type="GO" id="GO:0005737">
    <property type="term" value="C:cytoplasm"/>
    <property type="evidence" value="ECO:0007669"/>
    <property type="project" value="UniProtKB-SubCell"/>
</dbReference>
<feature type="coiled-coil region" evidence="21">
    <location>
        <begin position="21"/>
        <end position="48"/>
    </location>
</feature>
<evidence type="ECO:0000256" key="7">
    <source>
        <dbReference type="ARBA" id="ARBA00016544"/>
    </source>
</evidence>
<dbReference type="PROSITE" id="PS00742">
    <property type="entry name" value="PEP_ENZYMES_2"/>
    <property type="match status" value="1"/>
</dbReference>
<dbReference type="Gene3D" id="3.50.30.10">
    <property type="entry name" value="Phosphohistidine domain"/>
    <property type="match status" value="1"/>
</dbReference>
<evidence type="ECO:0000256" key="9">
    <source>
        <dbReference type="ARBA" id="ARBA00022490"/>
    </source>
</evidence>
<evidence type="ECO:0000256" key="2">
    <source>
        <dbReference type="ARBA" id="ARBA00001946"/>
    </source>
</evidence>
<dbReference type="Pfam" id="PF00391">
    <property type="entry name" value="PEP-utilizers"/>
    <property type="match status" value="1"/>
</dbReference>
<evidence type="ECO:0000256" key="10">
    <source>
        <dbReference type="ARBA" id="ARBA00022597"/>
    </source>
</evidence>
<evidence type="ECO:0000259" key="23">
    <source>
        <dbReference type="Pfam" id="PF02896"/>
    </source>
</evidence>
<dbReference type="InterPro" id="IPR015813">
    <property type="entry name" value="Pyrv/PenolPyrv_kinase-like_dom"/>
</dbReference>
<comment type="function">
    <text evidence="3 17">General (non sugar-specific) component of the phosphoenolpyruvate-dependent sugar phosphotransferase system (sugar PTS). This major carbohydrate active-transport system catalyzes the phosphorylation of incoming sugar substrates concomitantly with their translocation across the cell membrane. Enzyme I transfers the phosphoryl group from phosphoenolpyruvate (PEP) to the phosphoryl carrier protein (HPr).</text>
</comment>
<evidence type="ECO:0000256" key="16">
    <source>
        <dbReference type="ARBA" id="ARBA00033235"/>
    </source>
</evidence>
<evidence type="ECO:0000256" key="3">
    <source>
        <dbReference type="ARBA" id="ARBA00002728"/>
    </source>
</evidence>
<feature type="binding site" evidence="20">
    <location>
        <position position="428"/>
    </location>
    <ligand>
        <name>Mg(2+)</name>
        <dbReference type="ChEBI" id="CHEBI:18420"/>
    </ligand>
</feature>
<dbReference type="Gene3D" id="3.20.20.60">
    <property type="entry name" value="Phosphoenolpyruvate-binding domains"/>
    <property type="match status" value="1"/>
</dbReference>
<comment type="catalytic activity">
    <reaction evidence="1 17">
        <text>L-histidyl-[protein] + phosphoenolpyruvate = N(pros)-phospho-L-histidyl-[protein] + pyruvate</text>
        <dbReference type="Rhea" id="RHEA:23880"/>
        <dbReference type="Rhea" id="RHEA-COMP:9745"/>
        <dbReference type="Rhea" id="RHEA-COMP:9746"/>
        <dbReference type="ChEBI" id="CHEBI:15361"/>
        <dbReference type="ChEBI" id="CHEBI:29979"/>
        <dbReference type="ChEBI" id="CHEBI:58702"/>
        <dbReference type="ChEBI" id="CHEBI:64837"/>
        <dbReference type="EC" id="2.7.3.9"/>
    </reaction>
</comment>
<dbReference type="InterPro" id="IPR036637">
    <property type="entry name" value="Phosphohistidine_dom_sf"/>
</dbReference>
<dbReference type="SUPFAM" id="SSF51621">
    <property type="entry name" value="Phosphoenolpyruvate/pyruvate domain"/>
    <property type="match status" value="1"/>
</dbReference>
<evidence type="ECO:0000256" key="8">
    <source>
        <dbReference type="ARBA" id="ARBA00022448"/>
    </source>
</evidence>
<keyword evidence="21" id="KW-0175">Coiled coil</keyword>
<dbReference type="EC" id="2.7.3.9" evidence="6 17"/>
<evidence type="ECO:0000256" key="18">
    <source>
        <dbReference type="PIRSR" id="PIRSR000732-1"/>
    </source>
</evidence>
<evidence type="ECO:0000256" key="5">
    <source>
        <dbReference type="ARBA" id="ARBA00007837"/>
    </source>
</evidence>
<dbReference type="InterPro" id="IPR008279">
    <property type="entry name" value="PEP-util_enz_mobile_dom"/>
</dbReference>
<feature type="binding site" evidence="19">
    <location>
        <position position="293"/>
    </location>
    <ligand>
        <name>phosphoenolpyruvate</name>
        <dbReference type="ChEBI" id="CHEBI:58702"/>
    </ligand>
</feature>
<evidence type="ECO:0000256" key="4">
    <source>
        <dbReference type="ARBA" id="ARBA00004496"/>
    </source>
</evidence>
<dbReference type="GO" id="GO:0008965">
    <property type="term" value="F:phosphoenolpyruvate-protein phosphotransferase activity"/>
    <property type="evidence" value="ECO:0007669"/>
    <property type="project" value="UniProtKB-EC"/>
</dbReference>
<feature type="domain" description="Phosphotransferase system enzyme I N-terminal" evidence="24">
    <location>
        <begin position="5"/>
        <end position="125"/>
    </location>
</feature>
<evidence type="ECO:0000256" key="17">
    <source>
        <dbReference type="PIRNR" id="PIRNR000732"/>
    </source>
</evidence>
<evidence type="ECO:0000256" key="11">
    <source>
        <dbReference type="ARBA" id="ARBA00022679"/>
    </source>
</evidence>
<dbReference type="InterPro" id="IPR050499">
    <property type="entry name" value="PEP-utilizing_PTS_enzyme"/>
</dbReference>
<evidence type="ECO:0000256" key="20">
    <source>
        <dbReference type="PIRSR" id="PIRSR000732-3"/>
    </source>
</evidence>
<proteinExistence type="inferred from homology"/>
<accession>A0A3P7NZL2</accession>
<evidence type="ECO:0000256" key="15">
    <source>
        <dbReference type="ARBA" id="ARBA00022842"/>
    </source>
</evidence>
<evidence type="ECO:0000256" key="13">
    <source>
        <dbReference type="ARBA" id="ARBA00022723"/>
    </source>
</evidence>
<feature type="domain" description="PEP-utilising enzyme C-terminal" evidence="23">
    <location>
        <begin position="253"/>
        <end position="538"/>
    </location>
</feature>
<organism evidence="25 26">
    <name type="scientific">Petrocella atlantisensis</name>
    <dbReference type="NCBI Taxonomy" id="2173034"/>
    <lineage>
        <taxon>Bacteria</taxon>
        <taxon>Bacillati</taxon>
        <taxon>Bacillota</taxon>
        <taxon>Clostridia</taxon>
        <taxon>Lachnospirales</taxon>
        <taxon>Vallitaleaceae</taxon>
        <taxon>Petrocella</taxon>
    </lineage>
</organism>
<evidence type="ECO:0000259" key="22">
    <source>
        <dbReference type="Pfam" id="PF00391"/>
    </source>
</evidence>
<dbReference type="GO" id="GO:0009401">
    <property type="term" value="P:phosphoenolpyruvate-dependent sugar phosphotransferase system"/>
    <property type="evidence" value="ECO:0007669"/>
    <property type="project" value="UniProtKB-KW"/>
</dbReference>
<evidence type="ECO:0000256" key="19">
    <source>
        <dbReference type="PIRSR" id="PIRSR000732-2"/>
    </source>
</evidence>
<keyword evidence="15 17" id="KW-0460">Magnesium</keyword>
<dbReference type="OrthoDB" id="9765468at2"/>
<dbReference type="Proteomes" id="UP000279029">
    <property type="component" value="Chromosome"/>
</dbReference>
<dbReference type="GO" id="GO:0016301">
    <property type="term" value="F:kinase activity"/>
    <property type="evidence" value="ECO:0007669"/>
    <property type="project" value="UniProtKB-KW"/>
</dbReference>
<feature type="binding site" evidence="20">
    <location>
        <position position="452"/>
    </location>
    <ligand>
        <name>Mg(2+)</name>
        <dbReference type="ChEBI" id="CHEBI:18420"/>
    </ligand>
</feature>
<feature type="binding site" evidence="19">
    <location>
        <begin position="451"/>
        <end position="452"/>
    </location>
    <ligand>
        <name>phosphoenolpyruvate</name>
        <dbReference type="ChEBI" id="CHEBI:58702"/>
    </ligand>
</feature>
<dbReference type="Pfam" id="PF05524">
    <property type="entry name" value="PEP-utilisers_N"/>
    <property type="match status" value="1"/>
</dbReference>
<dbReference type="SUPFAM" id="SSF47831">
    <property type="entry name" value="Enzyme I of the PEP:sugar phosphotransferase system HPr-binding (sub)domain"/>
    <property type="match status" value="1"/>
</dbReference>
<comment type="cofactor">
    <cofactor evidence="2 17 20">
        <name>Mg(2+)</name>
        <dbReference type="ChEBI" id="CHEBI:18420"/>
    </cofactor>
</comment>
<protein>
    <recommendedName>
        <fullName evidence="7 17">Phosphoenolpyruvate-protein phosphotransferase</fullName>
        <ecNumber evidence="6 17">2.7.3.9</ecNumber>
    </recommendedName>
    <alternativeName>
        <fullName evidence="16 17">Phosphotransferase system, enzyme I</fullName>
    </alternativeName>
</protein>
<evidence type="ECO:0000256" key="6">
    <source>
        <dbReference type="ARBA" id="ARBA00012232"/>
    </source>
</evidence>
<dbReference type="GO" id="GO:0046872">
    <property type="term" value="F:metal ion binding"/>
    <property type="evidence" value="ECO:0007669"/>
    <property type="project" value="UniProtKB-KW"/>
</dbReference>
<dbReference type="InterPro" id="IPR024692">
    <property type="entry name" value="PTS_EI"/>
</dbReference>
<keyword evidence="10 17" id="KW-0762">Sugar transport</keyword>
<comment type="similarity">
    <text evidence="5 17">Belongs to the PEP-utilizing enzyme family.</text>
</comment>
<dbReference type="PIRSF" id="PIRSF000732">
    <property type="entry name" value="PTS_enzyme_I"/>
    <property type="match status" value="1"/>
</dbReference>
<dbReference type="InterPro" id="IPR000121">
    <property type="entry name" value="PEP_util_C"/>
</dbReference>
<keyword evidence="11 17" id="KW-0808">Transferase</keyword>
<feature type="domain" description="PEP-utilising enzyme mobile" evidence="22">
    <location>
        <begin position="152"/>
        <end position="222"/>
    </location>
</feature>
<dbReference type="PANTHER" id="PTHR46244:SF3">
    <property type="entry name" value="PHOSPHOENOLPYRUVATE-PROTEIN PHOSPHOTRANSFERASE"/>
    <property type="match status" value="1"/>
</dbReference>
<name>A0A3P7NZL2_9FIRM</name>
<dbReference type="EMBL" id="LR130778">
    <property type="protein sequence ID" value="VDN46780.1"/>
    <property type="molecule type" value="Genomic_DNA"/>
</dbReference>
<dbReference type="InterPro" id="IPR008731">
    <property type="entry name" value="PTS_EIN"/>
</dbReference>
<dbReference type="PANTHER" id="PTHR46244">
    <property type="entry name" value="PHOSPHOENOLPYRUVATE-PROTEIN PHOSPHOTRANSFERASE"/>
    <property type="match status" value="1"/>
</dbReference>
<comment type="subcellular location">
    <subcellularLocation>
        <location evidence="4 17">Cytoplasm</location>
    </subcellularLocation>
</comment>
<feature type="active site" description="Proton donor" evidence="18">
    <location>
        <position position="499"/>
    </location>
</feature>
<dbReference type="InterPro" id="IPR006318">
    <property type="entry name" value="PTS_EI-like"/>
</dbReference>
<evidence type="ECO:0000256" key="12">
    <source>
        <dbReference type="ARBA" id="ARBA00022683"/>
    </source>
</evidence>
<dbReference type="KEGG" id="cbar:PATL70BA_0905"/>
<dbReference type="InterPro" id="IPR023151">
    <property type="entry name" value="PEP_util_CS"/>
</dbReference>
<gene>
    <name evidence="25" type="primary">ptsI</name>
    <name evidence="25" type="ORF">PATL70BA_0905</name>
</gene>
<evidence type="ECO:0000256" key="14">
    <source>
        <dbReference type="ARBA" id="ARBA00022777"/>
    </source>
</evidence>
<dbReference type="NCBIfam" id="TIGR01417">
    <property type="entry name" value="PTS_I_fam"/>
    <property type="match status" value="1"/>
</dbReference>
<keyword evidence="13 17" id="KW-0479">Metal-binding</keyword>
<keyword evidence="12 17" id="KW-0598">Phosphotransferase system</keyword>
<keyword evidence="26" id="KW-1185">Reference proteome</keyword>
<dbReference type="RefSeq" id="WP_125136223.1">
    <property type="nucleotide sequence ID" value="NZ_LR130778.1"/>
</dbReference>
<dbReference type="Gene3D" id="1.10.274.10">
    <property type="entry name" value="PtsI, HPr-binding domain"/>
    <property type="match status" value="1"/>
</dbReference>
<feature type="active site" description="Tele-phosphohistidine intermediate" evidence="18">
    <location>
        <position position="186"/>
    </location>
</feature>
<keyword evidence="8 17" id="KW-0813">Transport</keyword>
<evidence type="ECO:0000313" key="25">
    <source>
        <dbReference type="EMBL" id="VDN46780.1"/>
    </source>
</evidence>
<dbReference type="InterPro" id="IPR040442">
    <property type="entry name" value="Pyrv_kinase-like_dom_sf"/>
</dbReference>
<evidence type="ECO:0000313" key="26">
    <source>
        <dbReference type="Proteomes" id="UP000279029"/>
    </source>
</evidence>
<keyword evidence="9 17" id="KW-0963">Cytoplasm</keyword>
<evidence type="ECO:0000259" key="24">
    <source>
        <dbReference type="Pfam" id="PF05524"/>
    </source>
</evidence>
<dbReference type="AlphaFoldDB" id="A0A3P7NZL2"/>
<feature type="binding site" evidence="19">
    <location>
        <position position="329"/>
    </location>
    <ligand>
        <name>phosphoenolpyruvate</name>
        <dbReference type="ChEBI" id="CHEBI:58702"/>
    </ligand>
</feature>
<dbReference type="Pfam" id="PF02896">
    <property type="entry name" value="PEP-utilizers_C"/>
    <property type="match status" value="1"/>
</dbReference>
<sequence length="570" mass="63090">MEYLGKAVVEGIGMGKVQLLLSAFDHELETYEKEDQKAEKEKLQIAIEGGLEQIDKILDQARISTNKDQIAIMEAHVLMMHDPMLQDTIDRYIEDGLSAPEATLRASDEVAAILGSLDDPYIRERAADVKDVGKRIVRLLLGIPDAKLDGQNIILCGEDIEPSIIANLSSDQVVGIVMGSGSATSHSVIIAKSKGIVTIVGIGEAVSKLKNDEIAIVDGYEGKLFMHPDEETVKKYEEALKIEEEKRIYYLSLKDLPAVTVTGQEITLATNIGNPKDIDDALKYGGKGVGLFRTEFVFMGKKKMPTEEEQFEAYRYVVERSEGHLCVIRTMDIGGDKPLSYLDIGKEENPFLGWRAIRICLERTDIFLTQIKAILRASAYGKLAIMLPMIIGYEEVTAAKSLIKEAKSLLESQGQAYDKNIEVGIMIETPAAVIMSDELAQEMDFFSIGTNDLVQYTLAVDRGNQRISHLYDHFNPAVLRSIKTVIDGAHKYGKWVGVCGEMAGDPLATKLLVEMGIDELSMSGPSIPKIKEIIRKMDVEEKIVEEVLKQKEVKKIRQLLAGTVLANNIK</sequence>
<evidence type="ECO:0000256" key="21">
    <source>
        <dbReference type="SAM" id="Coils"/>
    </source>
</evidence>
<keyword evidence="14 17" id="KW-0418">Kinase</keyword>
<reference evidence="25 26" key="1">
    <citation type="submission" date="2018-09" db="EMBL/GenBank/DDBJ databases">
        <authorList>
            <person name="Postec A."/>
        </authorList>
    </citation>
    <scope>NUCLEOTIDE SEQUENCE [LARGE SCALE GENOMIC DNA]</scope>
    <source>
        <strain evidence="25">70B-A</strain>
    </source>
</reference>
<evidence type="ECO:0000256" key="1">
    <source>
        <dbReference type="ARBA" id="ARBA00000683"/>
    </source>
</evidence>
<dbReference type="SUPFAM" id="SSF52009">
    <property type="entry name" value="Phosphohistidine domain"/>
    <property type="match status" value="1"/>
</dbReference>
<dbReference type="PRINTS" id="PR01736">
    <property type="entry name" value="PHPHTRNFRASE"/>
</dbReference>
<feature type="binding site" evidence="19">
    <location>
        <position position="462"/>
    </location>
    <ligand>
        <name>phosphoenolpyruvate</name>
        <dbReference type="ChEBI" id="CHEBI:58702"/>
    </ligand>
</feature>
<dbReference type="InterPro" id="IPR036618">
    <property type="entry name" value="PtsI_HPr-bd_sf"/>
</dbReference>